<organism evidence="7 8">
    <name type="scientific">Musa acuminata subsp. malaccensis</name>
    <name type="common">Wild banana</name>
    <name type="synonym">Musa malaccensis</name>
    <dbReference type="NCBI Taxonomy" id="214687"/>
    <lineage>
        <taxon>Eukaryota</taxon>
        <taxon>Viridiplantae</taxon>
        <taxon>Streptophyta</taxon>
        <taxon>Embryophyta</taxon>
        <taxon>Tracheophyta</taxon>
        <taxon>Spermatophyta</taxon>
        <taxon>Magnoliopsida</taxon>
        <taxon>Liliopsida</taxon>
        <taxon>Zingiberales</taxon>
        <taxon>Musaceae</taxon>
        <taxon>Musa</taxon>
    </lineage>
</organism>
<feature type="domain" description="NAC" evidence="5">
    <location>
        <begin position="15"/>
        <end position="167"/>
    </location>
</feature>
<evidence type="ECO:0000313" key="6">
    <source>
        <dbReference type="EMBL" id="CAG1865212.1"/>
    </source>
</evidence>
<dbReference type="AlphaFoldDB" id="A0A804LA44"/>
<dbReference type="GO" id="GO:0006355">
    <property type="term" value="P:regulation of DNA-templated transcription"/>
    <property type="evidence" value="ECO:0007669"/>
    <property type="project" value="InterPro"/>
</dbReference>
<evidence type="ECO:0000313" key="7">
    <source>
        <dbReference type="EnsemblPlants" id="Ma11_p20940.1"/>
    </source>
</evidence>
<keyword evidence="8" id="KW-1185">Reference proteome</keyword>
<dbReference type="OrthoDB" id="764245at2759"/>
<gene>
    <name evidence="6" type="ORF">GSMUA_04160.1</name>
</gene>
<keyword evidence="2" id="KW-0238">DNA-binding</keyword>
<dbReference type="InterPro" id="IPR003441">
    <property type="entry name" value="NAC-dom"/>
</dbReference>
<dbReference type="EnsemblPlants" id="Ma11_t20940.1">
    <property type="protein sequence ID" value="Ma11_p20940.1"/>
    <property type="gene ID" value="Ma11_g20940"/>
</dbReference>
<reference evidence="7" key="2">
    <citation type="submission" date="2021-05" db="UniProtKB">
        <authorList>
            <consortium name="EnsemblPlants"/>
        </authorList>
    </citation>
    <scope>IDENTIFICATION</scope>
    <source>
        <strain evidence="7">subsp. malaccensis</strain>
    </source>
</reference>
<dbReference type="Pfam" id="PF02365">
    <property type="entry name" value="NAM"/>
    <property type="match status" value="1"/>
</dbReference>
<proteinExistence type="predicted"/>
<dbReference type="SUPFAM" id="SSF101941">
    <property type="entry name" value="NAC domain"/>
    <property type="match status" value="1"/>
</dbReference>
<evidence type="ECO:0000256" key="2">
    <source>
        <dbReference type="ARBA" id="ARBA00023125"/>
    </source>
</evidence>
<accession>A0A804LA44</accession>
<dbReference type="InterPro" id="IPR036093">
    <property type="entry name" value="NAC_dom_sf"/>
</dbReference>
<dbReference type="PROSITE" id="PS51005">
    <property type="entry name" value="NAC"/>
    <property type="match status" value="1"/>
</dbReference>
<dbReference type="PANTHER" id="PTHR31719:SF251">
    <property type="entry name" value="OS04G0437000 PROTEIN"/>
    <property type="match status" value="1"/>
</dbReference>
<evidence type="ECO:0000256" key="1">
    <source>
        <dbReference type="ARBA" id="ARBA00023015"/>
    </source>
</evidence>
<dbReference type="OMA" id="CEIYILM"/>
<dbReference type="PANTHER" id="PTHR31719">
    <property type="entry name" value="NAC TRANSCRIPTION FACTOR 56"/>
    <property type="match status" value="1"/>
</dbReference>
<evidence type="ECO:0000259" key="5">
    <source>
        <dbReference type="PROSITE" id="PS51005"/>
    </source>
</evidence>
<keyword evidence="3" id="KW-0804">Transcription</keyword>
<dbReference type="EMBL" id="HG996475">
    <property type="protein sequence ID" value="CAG1865212.1"/>
    <property type="molecule type" value="Genomic_DNA"/>
</dbReference>
<dbReference type="GO" id="GO:0003677">
    <property type="term" value="F:DNA binding"/>
    <property type="evidence" value="ECO:0007669"/>
    <property type="project" value="UniProtKB-KW"/>
</dbReference>
<sequence>MASSEPQSPLPSYEFPAGFRFRPTGIEILKYYLLNKVSGQALPYDGGFEEMDVYRHDPDQLPIDISDGHSRWAYFFVSTATPDEDGYDNVRSTPHGLWKLQRPDRPVQDDDDDDRVIGYKRSFVFYSTKAHCRSARTGWRMNEYRLSRKFDRSKDDSQISACEIYILMEDRASNHDYKACSERSKSQVERRMLVPVDSAQA</sequence>
<dbReference type="Gene3D" id="2.170.150.80">
    <property type="entry name" value="NAC domain"/>
    <property type="match status" value="1"/>
</dbReference>
<dbReference type="Proteomes" id="UP000012960">
    <property type="component" value="Unplaced"/>
</dbReference>
<reference evidence="6" key="1">
    <citation type="submission" date="2021-03" db="EMBL/GenBank/DDBJ databases">
        <authorList>
            <consortium name="Genoscope - CEA"/>
            <person name="William W."/>
        </authorList>
    </citation>
    <scope>NUCLEOTIDE SEQUENCE</scope>
    <source>
        <strain evidence="6">Doubled-haploid Pahang</strain>
    </source>
</reference>
<keyword evidence="4" id="KW-0539">Nucleus</keyword>
<keyword evidence="1" id="KW-0805">Transcription regulation</keyword>
<name>A0A804LA44_MUSAM</name>
<protein>
    <submittedName>
        <fullName evidence="6">(wild Malaysian banana) hypothetical protein</fullName>
    </submittedName>
</protein>
<evidence type="ECO:0000313" key="8">
    <source>
        <dbReference type="Proteomes" id="UP000012960"/>
    </source>
</evidence>
<dbReference type="Gramene" id="Ma11_t20940.1">
    <property type="protein sequence ID" value="Ma11_p20940.1"/>
    <property type="gene ID" value="Ma11_g20940"/>
</dbReference>
<evidence type="ECO:0000256" key="4">
    <source>
        <dbReference type="ARBA" id="ARBA00023242"/>
    </source>
</evidence>
<evidence type="ECO:0000256" key="3">
    <source>
        <dbReference type="ARBA" id="ARBA00023163"/>
    </source>
</evidence>